<comment type="subcellular location">
    <subcellularLocation>
        <location evidence="1">Cell outer membrane</location>
        <topology evidence="1">Multi-pass membrane protein</topology>
    </subcellularLocation>
</comment>
<feature type="domain" description="TonB-dependent receptor-like beta-barrel" evidence="12">
    <location>
        <begin position="34"/>
        <end position="232"/>
    </location>
</feature>
<keyword evidence="3" id="KW-1134">Transmembrane beta strand</keyword>
<keyword evidence="4" id="KW-0410">Iron transport</keyword>
<dbReference type="Proteomes" id="UP000760480">
    <property type="component" value="Unassembled WGS sequence"/>
</dbReference>
<organism evidence="13 14">
    <name type="scientific">Candidatus Competibacter phosphatis</name>
    <dbReference type="NCBI Taxonomy" id="221280"/>
    <lineage>
        <taxon>Bacteria</taxon>
        <taxon>Pseudomonadati</taxon>
        <taxon>Pseudomonadota</taxon>
        <taxon>Gammaproteobacteria</taxon>
        <taxon>Candidatus Competibacteraceae</taxon>
        <taxon>Candidatus Competibacter</taxon>
    </lineage>
</organism>
<keyword evidence="7" id="KW-0408">Iron</keyword>
<proteinExistence type="predicted"/>
<dbReference type="SUPFAM" id="SSF56935">
    <property type="entry name" value="Porins"/>
    <property type="match status" value="1"/>
</dbReference>
<evidence type="ECO:0000256" key="6">
    <source>
        <dbReference type="ARBA" id="ARBA00022729"/>
    </source>
</evidence>
<evidence type="ECO:0000256" key="11">
    <source>
        <dbReference type="ARBA" id="ARBA00023237"/>
    </source>
</evidence>
<dbReference type="PANTHER" id="PTHR32552">
    <property type="entry name" value="FERRICHROME IRON RECEPTOR-RELATED"/>
    <property type="match status" value="1"/>
</dbReference>
<reference evidence="13 14" key="1">
    <citation type="submission" date="2019-03" db="EMBL/GenBank/DDBJ databases">
        <title>Metabolic reconstructions from genomes of highly enriched 'Candidatus Accumulibacter' and 'Candidatus Competibacter' bioreactor populations.</title>
        <authorList>
            <person name="Annavajhala M.K."/>
            <person name="Welles L."/>
            <person name="Abbas B."/>
            <person name="Sorokin D."/>
            <person name="Park H."/>
            <person name="Van Loosdrecht M."/>
            <person name="Chandran K."/>
        </authorList>
    </citation>
    <scope>NUCLEOTIDE SEQUENCE [LARGE SCALE GENOMIC DNA]</scope>
    <source>
        <strain evidence="13 14">SBR_G</strain>
    </source>
</reference>
<evidence type="ECO:0000256" key="9">
    <source>
        <dbReference type="ARBA" id="ARBA00023077"/>
    </source>
</evidence>
<evidence type="ECO:0000256" key="3">
    <source>
        <dbReference type="ARBA" id="ARBA00022452"/>
    </source>
</evidence>
<dbReference type="PANTHER" id="PTHR32552:SF68">
    <property type="entry name" value="FERRICHROME OUTER MEMBRANE TRANSPORTER_PHAGE RECEPTOR"/>
    <property type="match status" value="1"/>
</dbReference>
<keyword evidence="11" id="KW-0998">Cell outer membrane</keyword>
<keyword evidence="10" id="KW-0472">Membrane</keyword>
<evidence type="ECO:0000256" key="2">
    <source>
        <dbReference type="ARBA" id="ARBA00022448"/>
    </source>
</evidence>
<evidence type="ECO:0000256" key="1">
    <source>
        <dbReference type="ARBA" id="ARBA00004571"/>
    </source>
</evidence>
<evidence type="ECO:0000313" key="13">
    <source>
        <dbReference type="EMBL" id="NMQ20497.1"/>
    </source>
</evidence>
<dbReference type="EMBL" id="SPMZ01000051">
    <property type="protein sequence ID" value="NMQ20497.1"/>
    <property type="molecule type" value="Genomic_DNA"/>
</dbReference>
<evidence type="ECO:0000256" key="4">
    <source>
        <dbReference type="ARBA" id="ARBA00022496"/>
    </source>
</evidence>
<evidence type="ECO:0000256" key="8">
    <source>
        <dbReference type="ARBA" id="ARBA00023065"/>
    </source>
</evidence>
<keyword evidence="5" id="KW-0812">Transmembrane</keyword>
<protein>
    <submittedName>
        <fullName evidence="13">TonB-dependent receptor</fullName>
    </submittedName>
</protein>
<keyword evidence="13" id="KW-0675">Receptor</keyword>
<keyword evidence="8" id="KW-0406">Ion transport</keyword>
<dbReference type="Gene3D" id="2.40.170.20">
    <property type="entry name" value="TonB-dependent receptor, beta-barrel domain"/>
    <property type="match status" value="1"/>
</dbReference>
<keyword evidence="2" id="KW-0813">Transport</keyword>
<keyword evidence="9" id="KW-0798">TonB box</keyword>
<accession>A0ABX1TM55</accession>
<name>A0ABX1TM55_9GAMM</name>
<sequence length="263" mass="30913">MRNIDYGQPYPAPYAHLLGLITAGYSTWWQRRLNRPSIYPSWFFFQGNSEFVSEKLTAYELGYRTWPAEQLSLDVAMFYNNYDDLHALERRNDLIIQGDGYLLVPDLFVNAVQSQTYGFEVATNWQAMDWWRLQLAYSYLRMKFQNKPGYSELIPVFQEGSQPHHQISLRSSFDIRHDLEFDLWLYYVDEIPELIIGTLAHTASVDAYFSVNARLGWRPRKDLELSLTGTNLLGPSHIEFVQETYSFPEQVERGIYGQIKWSF</sequence>
<dbReference type="InterPro" id="IPR000531">
    <property type="entry name" value="Beta-barrel_TonB"/>
</dbReference>
<evidence type="ECO:0000313" key="14">
    <source>
        <dbReference type="Proteomes" id="UP000760480"/>
    </source>
</evidence>
<evidence type="ECO:0000256" key="5">
    <source>
        <dbReference type="ARBA" id="ARBA00022692"/>
    </source>
</evidence>
<evidence type="ECO:0000256" key="7">
    <source>
        <dbReference type="ARBA" id="ARBA00023004"/>
    </source>
</evidence>
<gene>
    <name evidence="13" type="ORF">E4P82_15625</name>
</gene>
<evidence type="ECO:0000259" key="12">
    <source>
        <dbReference type="Pfam" id="PF00593"/>
    </source>
</evidence>
<keyword evidence="14" id="KW-1185">Reference proteome</keyword>
<keyword evidence="6" id="KW-0732">Signal</keyword>
<evidence type="ECO:0000256" key="10">
    <source>
        <dbReference type="ARBA" id="ARBA00023136"/>
    </source>
</evidence>
<dbReference type="Pfam" id="PF00593">
    <property type="entry name" value="TonB_dep_Rec_b-barrel"/>
    <property type="match status" value="1"/>
</dbReference>
<comment type="caution">
    <text evidence="13">The sequence shown here is derived from an EMBL/GenBank/DDBJ whole genome shotgun (WGS) entry which is preliminary data.</text>
</comment>
<dbReference type="InterPro" id="IPR039426">
    <property type="entry name" value="TonB-dep_rcpt-like"/>
</dbReference>
<dbReference type="InterPro" id="IPR036942">
    <property type="entry name" value="Beta-barrel_TonB_sf"/>
</dbReference>